<organism evidence="1 2">
    <name type="scientific">Cystoisospora suis</name>
    <dbReference type="NCBI Taxonomy" id="483139"/>
    <lineage>
        <taxon>Eukaryota</taxon>
        <taxon>Sar</taxon>
        <taxon>Alveolata</taxon>
        <taxon>Apicomplexa</taxon>
        <taxon>Conoidasida</taxon>
        <taxon>Coccidia</taxon>
        <taxon>Eucoccidiorida</taxon>
        <taxon>Eimeriorina</taxon>
        <taxon>Sarcocystidae</taxon>
        <taxon>Cystoisospora</taxon>
    </lineage>
</organism>
<sequence length="46" mass="5536">KAYSLFMSSCTYVFRYVRTCCYTSVCVQRLRYTFPWIQVCEGMICK</sequence>
<name>A0A2C6KFF3_9APIC</name>
<protein>
    <submittedName>
        <fullName evidence="1">Uncharacterized protein</fullName>
    </submittedName>
</protein>
<gene>
    <name evidence="1" type="ORF">CSUI_010347</name>
</gene>
<evidence type="ECO:0000313" key="1">
    <source>
        <dbReference type="EMBL" id="PHJ15839.1"/>
    </source>
</evidence>
<comment type="caution">
    <text evidence="1">The sequence shown here is derived from an EMBL/GenBank/DDBJ whole genome shotgun (WGS) entry which is preliminary data.</text>
</comment>
<dbReference type="AlphaFoldDB" id="A0A2C6KFF3"/>
<dbReference type="EMBL" id="MIGC01007195">
    <property type="protein sequence ID" value="PHJ15839.1"/>
    <property type="molecule type" value="Genomic_DNA"/>
</dbReference>
<dbReference type="GeneID" id="94433663"/>
<accession>A0A2C6KFF3</accession>
<proteinExistence type="predicted"/>
<reference evidence="1 2" key="1">
    <citation type="journal article" date="2017" name="Int. J. Parasitol.">
        <title>The genome of the protozoan parasite Cystoisospora suis and a reverse vaccinology approach to identify vaccine candidates.</title>
        <authorList>
            <person name="Palmieri N."/>
            <person name="Shrestha A."/>
            <person name="Ruttkowski B."/>
            <person name="Beck T."/>
            <person name="Vogl C."/>
            <person name="Tomley F."/>
            <person name="Blake D.P."/>
            <person name="Joachim A."/>
        </authorList>
    </citation>
    <scope>NUCLEOTIDE SEQUENCE [LARGE SCALE GENOMIC DNA]</scope>
    <source>
        <strain evidence="1 2">Wien I</strain>
    </source>
</reference>
<keyword evidence="2" id="KW-1185">Reference proteome</keyword>
<dbReference type="Proteomes" id="UP000221165">
    <property type="component" value="Unassembled WGS sequence"/>
</dbReference>
<dbReference type="VEuPathDB" id="ToxoDB:CSUI_010347"/>
<evidence type="ECO:0000313" key="2">
    <source>
        <dbReference type="Proteomes" id="UP000221165"/>
    </source>
</evidence>
<feature type="non-terminal residue" evidence="1">
    <location>
        <position position="1"/>
    </location>
</feature>
<dbReference type="RefSeq" id="XP_067917571.1">
    <property type="nucleotide sequence ID" value="XM_068070452.1"/>
</dbReference>